<evidence type="ECO:0000313" key="8">
    <source>
        <dbReference type="EMBL" id="PKU59444.1"/>
    </source>
</evidence>
<dbReference type="PROSITE" id="PS50056">
    <property type="entry name" value="TYR_PHOSPHATASE_2"/>
    <property type="match status" value="1"/>
</dbReference>
<dbReference type="SUPFAM" id="SSF49562">
    <property type="entry name" value="C2 domain (Calcium/lipid-binding domain, CaLB)"/>
    <property type="match status" value="1"/>
</dbReference>
<accession>A0A2I0V7Q5</accession>
<feature type="domain" description="C2 tensin-type" evidence="7">
    <location>
        <begin position="244"/>
        <end position="399"/>
    </location>
</feature>
<dbReference type="AlphaFoldDB" id="A0A2I0V7Q5"/>
<dbReference type="PROSITE" id="PS51181">
    <property type="entry name" value="PPASE_TENSIN"/>
    <property type="match status" value="1"/>
</dbReference>
<evidence type="ECO:0000256" key="1">
    <source>
        <dbReference type="ARBA" id="ARBA00007881"/>
    </source>
</evidence>
<dbReference type="OrthoDB" id="266663at2759"/>
<dbReference type="GO" id="GO:0005829">
    <property type="term" value="C:cytosol"/>
    <property type="evidence" value="ECO:0007669"/>
    <property type="project" value="TreeGrafter"/>
</dbReference>
<dbReference type="PANTHER" id="PTHR12305">
    <property type="entry name" value="PHOSPHATASE WITH HOMOLOGY TO TENSIN"/>
    <property type="match status" value="1"/>
</dbReference>
<evidence type="ECO:0000256" key="2">
    <source>
        <dbReference type="ARBA" id="ARBA00022801"/>
    </source>
</evidence>
<keyword evidence="9" id="KW-1185">Reference proteome</keyword>
<dbReference type="Gene3D" id="2.60.40.1110">
    <property type="match status" value="1"/>
</dbReference>
<evidence type="ECO:0000256" key="3">
    <source>
        <dbReference type="ARBA" id="ARBA00022912"/>
    </source>
</evidence>
<dbReference type="PROSITE" id="PS00383">
    <property type="entry name" value="TYR_PHOSPHATASE_1"/>
    <property type="match status" value="1"/>
</dbReference>
<dbReference type="InterPro" id="IPR029021">
    <property type="entry name" value="Prot-tyrosine_phosphatase-like"/>
</dbReference>
<name>A0A2I0V7Q5_9ASPA</name>
<feature type="domain" description="Phosphatase tensin-type" evidence="6">
    <location>
        <begin position="44"/>
        <end position="213"/>
    </location>
</feature>
<dbReference type="InterPro" id="IPR016130">
    <property type="entry name" value="Tyr_Pase_AS"/>
</dbReference>
<dbReference type="InterPro" id="IPR051281">
    <property type="entry name" value="Dual-spec_lipid-protein_phosph"/>
</dbReference>
<dbReference type="InterPro" id="IPR045101">
    <property type="entry name" value="PTP_PTEN"/>
</dbReference>
<dbReference type="PROSITE" id="PS51182">
    <property type="entry name" value="C2_TENSIN"/>
    <property type="match status" value="1"/>
</dbReference>
<keyword evidence="3" id="KW-0904">Protein phosphatase</keyword>
<dbReference type="Gene3D" id="3.90.190.10">
    <property type="entry name" value="Protein tyrosine phosphatase superfamily"/>
    <property type="match status" value="1"/>
</dbReference>
<comment type="similarity">
    <text evidence="1">Belongs to the PTEN phosphatase protein family.</text>
</comment>
<feature type="domain" description="Tyrosine specific protein phosphatases" evidence="5">
    <location>
        <begin position="132"/>
        <end position="187"/>
    </location>
</feature>
<evidence type="ECO:0000259" key="7">
    <source>
        <dbReference type="PROSITE" id="PS51182"/>
    </source>
</evidence>
<dbReference type="PANTHER" id="PTHR12305:SF60">
    <property type="entry name" value="PHOSPHATIDYLINOSITOL 3,4,5-TRISPHOSPHATE 3-PHOSPHATASE TPTE2-RELATED"/>
    <property type="match status" value="1"/>
</dbReference>
<dbReference type="GO" id="GO:0004725">
    <property type="term" value="F:protein tyrosine phosphatase activity"/>
    <property type="evidence" value="ECO:0007669"/>
    <property type="project" value="TreeGrafter"/>
</dbReference>
<proteinExistence type="inferred from homology"/>
<keyword evidence="4" id="KW-0443">Lipid metabolism</keyword>
<dbReference type="STRING" id="906689.A0A2I0V7Q5"/>
<reference evidence="8 9" key="1">
    <citation type="journal article" date="2016" name="Sci. Rep.">
        <title>The Dendrobium catenatum Lindl. genome sequence provides insights into polysaccharide synthase, floral development and adaptive evolution.</title>
        <authorList>
            <person name="Zhang G.Q."/>
            <person name="Xu Q."/>
            <person name="Bian C."/>
            <person name="Tsai W.C."/>
            <person name="Yeh C.M."/>
            <person name="Liu K.W."/>
            <person name="Yoshida K."/>
            <person name="Zhang L.S."/>
            <person name="Chang S.B."/>
            <person name="Chen F."/>
            <person name="Shi Y."/>
            <person name="Su Y.Y."/>
            <person name="Zhang Y.Q."/>
            <person name="Chen L.J."/>
            <person name="Yin Y."/>
            <person name="Lin M."/>
            <person name="Huang H."/>
            <person name="Deng H."/>
            <person name="Wang Z.W."/>
            <person name="Zhu S.L."/>
            <person name="Zhao X."/>
            <person name="Deng C."/>
            <person name="Niu S.C."/>
            <person name="Huang J."/>
            <person name="Wang M."/>
            <person name="Liu G.H."/>
            <person name="Yang H.J."/>
            <person name="Xiao X.J."/>
            <person name="Hsiao Y.Y."/>
            <person name="Wu W.L."/>
            <person name="Chen Y.Y."/>
            <person name="Mitsuda N."/>
            <person name="Ohme-Takagi M."/>
            <person name="Luo Y.B."/>
            <person name="Van de Peer Y."/>
            <person name="Liu Z.J."/>
        </authorList>
    </citation>
    <scope>NUCLEOTIDE SEQUENCE [LARGE SCALE GENOMIC DNA]</scope>
    <source>
        <tissue evidence="8">The whole plant</tissue>
    </source>
</reference>
<dbReference type="SUPFAM" id="SSF52799">
    <property type="entry name" value="(Phosphotyrosine protein) phosphatases II"/>
    <property type="match status" value="1"/>
</dbReference>
<evidence type="ECO:0000256" key="4">
    <source>
        <dbReference type="ARBA" id="ARBA00023098"/>
    </source>
</evidence>
<dbReference type="GO" id="GO:0046856">
    <property type="term" value="P:phosphatidylinositol dephosphorylation"/>
    <property type="evidence" value="ECO:0007669"/>
    <property type="project" value="TreeGrafter"/>
</dbReference>
<dbReference type="EMBL" id="KZ504112">
    <property type="protein sequence ID" value="PKU59444.1"/>
    <property type="molecule type" value="Genomic_DNA"/>
</dbReference>
<organism evidence="8 9">
    <name type="scientific">Dendrobium catenatum</name>
    <dbReference type="NCBI Taxonomy" id="906689"/>
    <lineage>
        <taxon>Eukaryota</taxon>
        <taxon>Viridiplantae</taxon>
        <taxon>Streptophyta</taxon>
        <taxon>Embryophyta</taxon>
        <taxon>Tracheophyta</taxon>
        <taxon>Spermatophyta</taxon>
        <taxon>Magnoliopsida</taxon>
        <taxon>Liliopsida</taxon>
        <taxon>Asparagales</taxon>
        <taxon>Orchidaceae</taxon>
        <taxon>Epidendroideae</taxon>
        <taxon>Malaxideae</taxon>
        <taxon>Dendrobiinae</taxon>
        <taxon>Dendrobium</taxon>
    </lineage>
</organism>
<sequence length="402" mass="46692">MGMKFSRQGSSKSKKIGGPNRCDKMFNYVTSSFFLRNLVSKSRRRMLVAGYDLDMSYITNHLLAMSYPGEHVRAMYRNPLWQVKHVLDMRHPGRYKVYNLCIEENYDPAHFHGRVEVYPFDDNHVPPLAMIKLFCESIYSWLSNDPENIVVVHCMAGKGRTGLMVCAYLVYSGMTVDEALQLYAHRRTTNNEGVSIPSQRRYVRYWSQVLSFHKDKLRGPPTVNLPETVTRELRRIRLYDTININSVFFVVMEMQDVPNQLYRPSIEVAKGCCREVKQGYHRNPSPRYYLSYVDDGNDTDQTEHVSPRVVMQMDTERSAFYQKKCIDYYFESPLKVSGDVRVIFYEKLIGSRLFYVCFNTAFIKGSLMQFSVRDLDKVGNKGKFICGQSFCLELFFGPANAV</sequence>
<evidence type="ECO:0000259" key="5">
    <source>
        <dbReference type="PROSITE" id="PS50056"/>
    </source>
</evidence>
<dbReference type="CDD" id="cd14509">
    <property type="entry name" value="PTP_PTEN"/>
    <property type="match status" value="1"/>
</dbReference>
<dbReference type="Proteomes" id="UP000233837">
    <property type="component" value="Unassembled WGS sequence"/>
</dbReference>
<keyword evidence="2" id="KW-0378">Hydrolase</keyword>
<dbReference type="SMART" id="SM01326">
    <property type="entry name" value="PTEN_C2"/>
    <property type="match status" value="1"/>
</dbReference>
<protein>
    <submittedName>
        <fullName evidence="8">Phosphatidylinositol-3,4,5-trisphosphate 3-phosphatase</fullName>
    </submittedName>
</protein>
<dbReference type="InterPro" id="IPR000387">
    <property type="entry name" value="Tyr_Pase_dom"/>
</dbReference>
<dbReference type="GO" id="GO:0016314">
    <property type="term" value="F:phosphatidylinositol-3,4,5-trisphosphate 3-phosphatase activity"/>
    <property type="evidence" value="ECO:0007669"/>
    <property type="project" value="TreeGrafter"/>
</dbReference>
<dbReference type="InterPro" id="IPR035892">
    <property type="entry name" value="C2_domain_sf"/>
</dbReference>
<dbReference type="Pfam" id="PF22785">
    <property type="entry name" value="Tc-R-P"/>
    <property type="match status" value="1"/>
</dbReference>
<dbReference type="InterPro" id="IPR014020">
    <property type="entry name" value="Tensin_C2-dom"/>
</dbReference>
<evidence type="ECO:0000313" key="9">
    <source>
        <dbReference type="Proteomes" id="UP000233837"/>
    </source>
</evidence>
<gene>
    <name evidence="8" type="ORF">MA16_Dca012772</name>
</gene>
<dbReference type="Pfam" id="PF10409">
    <property type="entry name" value="PTEN_C2"/>
    <property type="match status" value="1"/>
</dbReference>
<reference evidence="8 9" key="2">
    <citation type="journal article" date="2017" name="Nature">
        <title>The Apostasia genome and the evolution of orchids.</title>
        <authorList>
            <person name="Zhang G.Q."/>
            <person name="Liu K.W."/>
            <person name="Li Z."/>
            <person name="Lohaus R."/>
            <person name="Hsiao Y.Y."/>
            <person name="Niu S.C."/>
            <person name="Wang J.Y."/>
            <person name="Lin Y.C."/>
            <person name="Xu Q."/>
            <person name="Chen L.J."/>
            <person name="Yoshida K."/>
            <person name="Fujiwara S."/>
            <person name="Wang Z.W."/>
            <person name="Zhang Y.Q."/>
            <person name="Mitsuda N."/>
            <person name="Wang M."/>
            <person name="Liu G.H."/>
            <person name="Pecoraro L."/>
            <person name="Huang H.X."/>
            <person name="Xiao X.J."/>
            <person name="Lin M."/>
            <person name="Wu X.Y."/>
            <person name="Wu W.L."/>
            <person name="Chen Y.Y."/>
            <person name="Chang S.B."/>
            <person name="Sakamoto S."/>
            <person name="Ohme-Takagi M."/>
            <person name="Yagi M."/>
            <person name="Zeng S.J."/>
            <person name="Shen C.Y."/>
            <person name="Yeh C.M."/>
            <person name="Luo Y.B."/>
            <person name="Tsai W.C."/>
            <person name="Van de Peer Y."/>
            <person name="Liu Z.J."/>
        </authorList>
    </citation>
    <scope>NUCLEOTIDE SEQUENCE [LARGE SCALE GENOMIC DNA]</scope>
    <source>
        <tissue evidence="8">The whole plant</tissue>
    </source>
</reference>
<evidence type="ECO:0000259" key="6">
    <source>
        <dbReference type="PROSITE" id="PS51181"/>
    </source>
</evidence>
<dbReference type="InterPro" id="IPR029023">
    <property type="entry name" value="Tensin_phosphatase"/>
</dbReference>